<feature type="domain" description="HTH araC/xylS-type" evidence="5">
    <location>
        <begin position="287"/>
        <end position="385"/>
    </location>
</feature>
<protein>
    <submittedName>
        <fullName evidence="7">DNA-binding response regulator</fullName>
    </submittedName>
</protein>
<name>A0A919XEB0_9BACL</name>
<dbReference type="PROSITE" id="PS50110">
    <property type="entry name" value="RESPONSE_REGULATORY"/>
    <property type="match status" value="1"/>
</dbReference>
<dbReference type="PRINTS" id="PR00032">
    <property type="entry name" value="HTHARAC"/>
</dbReference>
<dbReference type="SUPFAM" id="SSF52172">
    <property type="entry name" value="CheY-like"/>
    <property type="match status" value="1"/>
</dbReference>
<feature type="modified residue" description="4-aspartylphosphate" evidence="4">
    <location>
        <position position="53"/>
    </location>
</feature>
<keyword evidence="2 7" id="KW-0238">DNA-binding</keyword>
<dbReference type="SMART" id="SM00342">
    <property type="entry name" value="HTH_ARAC"/>
    <property type="match status" value="1"/>
</dbReference>
<evidence type="ECO:0000256" key="4">
    <source>
        <dbReference type="PROSITE-ProRule" id="PRU00169"/>
    </source>
</evidence>
<dbReference type="RefSeq" id="WP_160044418.1">
    <property type="nucleotide sequence ID" value="NZ_BORQ01000002.1"/>
</dbReference>
<dbReference type="GO" id="GO:0000160">
    <property type="term" value="P:phosphorelay signal transduction system"/>
    <property type="evidence" value="ECO:0007669"/>
    <property type="project" value="InterPro"/>
</dbReference>
<dbReference type="InterPro" id="IPR009057">
    <property type="entry name" value="Homeodomain-like_sf"/>
</dbReference>
<organism evidence="7 8">
    <name type="scientific">Paenibacillus albilobatus</name>
    <dbReference type="NCBI Taxonomy" id="2716884"/>
    <lineage>
        <taxon>Bacteria</taxon>
        <taxon>Bacillati</taxon>
        <taxon>Bacillota</taxon>
        <taxon>Bacilli</taxon>
        <taxon>Bacillales</taxon>
        <taxon>Paenibacillaceae</taxon>
        <taxon>Paenibacillus</taxon>
    </lineage>
</organism>
<keyword evidence="8" id="KW-1185">Reference proteome</keyword>
<dbReference type="PROSITE" id="PS00041">
    <property type="entry name" value="HTH_ARAC_FAMILY_1"/>
    <property type="match status" value="1"/>
</dbReference>
<dbReference type="PANTHER" id="PTHR43280:SF2">
    <property type="entry name" value="HTH-TYPE TRANSCRIPTIONAL REGULATOR EXSA"/>
    <property type="match status" value="1"/>
</dbReference>
<dbReference type="Proteomes" id="UP000679779">
    <property type="component" value="Unassembled WGS sequence"/>
</dbReference>
<dbReference type="InterPro" id="IPR018060">
    <property type="entry name" value="HTH_AraC"/>
</dbReference>
<reference evidence="7" key="1">
    <citation type="submission" date="2021-03" db="EMBL/GenBank/DDBJ databases">
        <title>Antimicrobial resistance genes in bacteria isolated from Japanese honey, and their potential for conferring macrolide and lincosamide resistance in the American foulbrood pathogen Paenibacillus larvae.</title>
        <authorList>
            <person name="Okamoto M."/>
            <person name="Kumagai M."/>
            <person name="Kanamori H."/>
            <person name="Takamatsu D."/>
        </authorList>
    </citation>
    <scope>NUCLEOTIDE SEQUENCE</scope>
    <source>
        <strain evidence="7">J2TS6</strain>
    </source>
</reference>
<evidence type="ECO:0000259" key="5">
    <source>
        <dbReference type="PROSITE" id="PS01124"/>
    </source>
</evidence>
<dbReference type="InterPro" id="IPR018062">
    <property type="entry name" value="HTH_AraC-typ_CS"/>
</dbReference>
<evidence type="ECO:0000256" key="3">
    <source>
        <dbReference type="ARBA" id="ARBA00023163"/>
    </source>
</evidence>
<dbReference type="GO" id="GO:0003700">
    <property type="term" value="F:DNA-binding transcription factor activity"/>
    <property type="evidence" value="ECO:0007669"/>
    <property type="project" value="InterPro"/>
</dbReference>
<dbReference type="PANTHER" id="PTHR43280">
    <property type="entry name" value="ARAC-FAMILY TRANSCRIPTIONAL REGULATOR"/>
    <property type="match status" value="1"/>
</dbReference>
<dbReference type="Pfam" id="PF00072">
    <property type="entry name" value="Response_reg"/>
    <property type="match status" value="1"/>
</dbReference>
<evidence type="ECO:0000259" key="6">
    <source>
        <dbReference type="PROSITE" id="PS50110"/>
    </source>
</evidence>
<dbReference type="Gene3D" id="1.10.10.60">
    <property type="entry name" value="Homeodomain-like"/>
    <property type="match status" value="2"/>
</dbReference>
<dbReference type="SMART" id="SM00448">
    <property type="entry name" value="REC"/>
    <property type="match status" value="1"/>
</dbReference>
<dbReference type="Gene3D" id="3.40.50.2300">
    <property type="match status" value="1"/>
</dbReference>
<evidence type="ECO:0000256" key="1">
    <source>
        <dbReference type="ARBA" id="ARBA00023015"/>
    </source>
</evidence>
<dbReference type="CDD" id="cd17536">
    <property type="entry name" value="REC_YesN-like"/>
    <property type="match status" value="1"/>
</dbReference>
<keyword evidence="1" id="KW-0805">Transcription regulation</keyword>
<keyword evidence="3" id="KW-0804">Transcription</keyword>
<proteinExistence type="predicted"/>
<evidence type="ECO:0000313" key="7">
    <source>
        <dbReference type="EMBL" id="GIO31142.1"/>
    </source>
</evidence>
<dbReference type="InterPro" id="IPR020449">
    <property type="entry name" value="Tscrpt_reg_AraC-type_HTH"/>
</dbReference>
<dbReference type="EMBL" id="BORQ01000002">
    <property type="protein sequence ID" value="GIO31142.1"/>
    <property type="molecule type" value="Genomic_DNA"/>
</dbReference>
<accession>A0A919XEB0</accession>
<dbReference type="InterPro" id="IPR011006">
    <property type="entry name" value="CheY-like_superfamily"/>
</dbReference>
<dbReference type="InterPro" id="IPR001789">
    <property type="entry name" value="Sig_transdc_resp-reg_receiver"/>
</dbReference>
<dbReference type="SUPFAM" id="SSF46689">
    <property type="entry name" value="Homeodomain-like"/>
    <property type="match status" value="2"/>
</dbReference>
<gene>
    <name evidence="7" type="ORF">J2TS6_22830</name>
</gene>
<dbReference type="PROSITE" id="PS01124">
    <property type="entry name" value="HTH_ARAC_FAMILY_2"/>
    <property type="match status" value="1"/>
</dbReference>
<dbReference type="AlphaFoldDB" id="A0A919XEB0"/>
<sequence>MNILVVDDESVIREGIKRTIRRAFPEHGVQLAEGPDEAARILRGGQIDVVLTDILMPGMTGLELMQLSRSSYPHVKWVIISAYSEFAYAKEAVRLGAKDYMLKPIGKDTLISMIAQLGEEVERDAEQEQEAKMLHSSLKFLREAVFQRWAAGLDIGNMDIAPFVEKHSRFHLVLVKMESDEAVHLEHFIVENVMTELIERYGEGFVASLDGKSLLGLVTAESQDGARRLNDELRQHLKQYVKVPFQIQLSEEMNDFNGIPAMIRRMGRNSGALEFEYYAPGGNRAVEVAVQYIRAHYNTDVTLEKVASIVFLNPAYLSQVFKQKTGSGFKEYVTALRMEKAAELLAHTQLKLADIAEKIGYQDVKHFTQVFRKRMNMTPTEYRQQFGREAGLNRICP</sequence>
<feature type="domain" description="Response regulatory" evidence="6">
    <location>
        <begin position="2"/>
        <end position="118"/>
    </location>
</feature>
<dbReference type="Pfam" id="PF12833">
    <property type="entry name" value="HTH_18"/>
    <property type="match status" value="1"/>
</dbReference>
<evidence type="ECO:0000313" key="8">
    <source>
        <dbReference type="Proteomes" id="UP000679779"/>
    </source>
</evidence>
<dbReference type="GO" id="GO:0043565">
    <property type="term" value="F:sequence-specific DNA binding"/>
    <property type="evidence" value="ECO:0007669"/>
    <property type="project" value="InterPro"/>
</dbReference>
<evidence type="ECO:0000256" key="2">
    <source>
        <dbReference type="ARBA" id="ARBA00023125"/>
    </source>
</evidence>
<keyword evidence="4" id="KW-0597">Phosphoprotein</keyword>
<comment type="caution">
    <text evidence="7">The sequence shown here is derived from an EMBL/GenBank/DDBJ whole genome shotgun (WGS) entry which is preliminary data.</text>
</comment>